<organism evidence="1 2">
    <name type="scientific">Natronospira proteinivora</name>
    <dbReference type="NCBI Taxonomy" id="1807133"/>
    <lineage>
        <taxon>Bacteria</taxon>
        <taxon>Pseudomonadati</taxon>
        <taxon>Pseudomonadota</taxon>
        <taxon>Gammaproteobacteria</taxon>
        <taxon>Natronospirales</taxon>
        <taxon>Natronospiraceae</taxon>
        <taxon>Natronospira</taxon>
    </lineage>
</organism>
<keyword evidence="2" id="KW-1185">Reference proteome</keyword>
<dbReference type="RefSeq" id="WP_253448123.1">
    <property type="nucleotide sequence ID" value="NZ_JALJYF010000002.1"/>
</dbReference>
<proteinExistence type="predicted"/>
<evidence type="ECO:0008006" key="3">
    <source>
        <dbReference type="Google" id="ProtNLM"/>
    </source>
</evidence>
<dbReference type="Proteomes" id="UP001523550">
    <property type="component" value="Unassembled WGS sequence"/>
</dbReference>
<evidence type="ECO:0000313" key="1">
    <source>
        <dbReference type="EMBL" id="MCP1727626.1"/>
    </source>
</evidence>
<gene>
    <name evidence="1" type="ORF">J2T60_001626</name>
</gene>
<sequence length="217" mass="25090">MGKGYTELKERQRAERDGYPENLSLRVHRALSWLNRAEQCEDDLDGRFIFLWIAFNAAYANDTGEIRIAEGRRLGEFLERIVRLDAGGRLSGIVWQQYPQAIRVLLDNQFVFQPYWDHLNGIEGAEDWEQEFRSARIAAQKSLARQNTAKILGIVFSRLYTLRNQLVHGGATWNSQVNRQQLADANQILGDLVPVIIEIMMDNDQDYWGEAYYPVVL</sequence>
<accession>A0ABT1G8I3</accession>
<evidence type="ECO:0000313" key="2">
    <source>
        <dbReference type="Proteomes" id="UP001523550"/>
    </source>
</evidence>
<comment type="caution">
    <text evidence="1">The sequence shown here is derived from an EMBL/GenBank/DDBJ whole genome shotgun (WGS) entry which is preliminary data.</text>
</comment>
<protein>
    <recommendedName>
        <fullName evidence="3">Apea-like HEPN domain-containing protein</fullName>
    </recommendedName>
</protein>
<name>A0ABT1G8I3_9GAMM</name>
<reference evidence="1 2" key="1">
    <citation type="submission" date="2022-03" db="EMBL/GenBank/DDBJ databases">
        <title>Genomic Encyclopedia of Type Strains, Phase III (KMG-III): the genomes of soil and plant-associated and newly described type strains.</title>
        <authorList>
            <person name="Whitman W."/>
        </authorList>
    </citation>
    <scope>NUCLEOTIDE SEQUENCE [LARGE SCALE GENOMIC DNA]</scope>
    <source>
        <strain evidence="1 2">BSker1</strain>
    </source>
</reference>
<dbReference type="EMBL" id="JALJYF010000002">
    <property type="protein sequence ID" value="MCP1727626.1"/>
    <property type="molecule type" value="Genomic_DNA"/>
</dbReference>